<dbReference type="Proteomes" id="UP000224974">
    <property type="component" value="Unassembled WGS sequence"/>
</dbReference>
<keyword evidence="2" id="KW-0808">Transferase</keyword>
<dbReference type="Pfam" id="PF13302">
    <property type="entry name" value="Acetyltransf_3"/>
    <property type="match status" value="1"/>
</dbReference>
<evidence type="ECO:0000313" key="3">
    <source>
        <dbReference type="Proteomes" id="UP000224974"/>
    </source>
</evidence>
<evidence type="ECO:0000313" key="2">
    <source>
        <dbReference type="EMBL" id="PHI29156.1"/>
    </source>
</evidence>
<name>A0A2C6DD91_9GAMM</name>
<accession>A0A2C6DD91</accession>
<dbReference type="InterPro" id="IPR000182">
    <property type="entry name" value="GNAT_dom"/>
</dbReference>
<dbReference type="InterPro" id="IPR016181">
    <property type="entry name" value="Acyl_CoA_acyltransferase"/>
</dbReference>
<feature type="domain" description="N-acetyltransferase" evidence="1">
    <location>
        <begin position="24"/>
        <end position="149"/>
    </location>
</feature>
<sequence length="188" mass="21513">MFMTQRSFHLAGVPVYIETNGYLVRSLAPSDVSDTFLQWMNSEDMMEGLNLPPINFSAQQLADYIAQFDNHRNFFLGIVDKSNNALIGFYTIDINLNHKVGHITTGIGEKNYSGKAVLWATIDALLDHFYLYRDLHKMSARILAKNRRMLFCFVKNPRFKLEGVLKEECLAPTGERVDILIFASLRSK</sequence>
<dbReference type="PANTHER" id="PTHR43415">
    <property type="entry name" value="SPERMIDINE N(1)-ACETYLTRANSFERASE"/>
    <property type="match status" value="1"/>
</dbReference>
<dbReference type="EMBL" id="PDDX01000001">
    <property type="protein sequence ID" value="PHI29156.1"/>
    <property type="molecule type" value="Genomic_DNA"/>
</dbReference>
<comment type="caution">
    <text evidence="2">The sequence shown here is derived from an EMBL/GenBank/DDBJ whole genome shotgun (WGS) entry which is preliminary data.</text>
</comment>
<dbReference type="Gene3D" id="3.40.630.30">
    <property type="match status" value="1"/>
</dbReference>
<keyword evidence="3" id="KW-1185">Reference proteome</keyword>
<protein>
    <submittedName>
        <fullName evidence="2">GNAT family N-acetyltransferase</fullName>
    </submittedName>
</protein>
<proteinExistence type="predicted"/>
<dbReference type="OrthoDB" id="8885132at2"/>
<gene>
    <name evidence="2" type="ORF">CRN84_07390</name>
</gene>
<dbReference type="AlphaFoldDB" id="A0A2C6DD91"/>
<dbReference type="PANTHER" id="PTHR43415:SF3">
    <property type="entry name" value="GNAT-FAMILY ACETYLTRANSFERASE"/>
    <property type="match status" value="1"/>
</dbReference>
<reference evidence="3" key="1">
    <citation type="submission" date="2017-09" db="EMBL/GenBank/DDBJ databases">
        <title>FDA dAtabase for Regulatory Grade micrObial Sequences (FDA-ARGOS): Supporting development and validation of Infectious Disease Dx tests.</title>
        <authorList>
            <person name="Minogue T."/>
            <person name="Wolcott M."/>
            <person name="Wasieloski L."/>
            <person name="Aguilar W."/>
            <person name="Moore D."/>
            <person name="Tallon L."/>
            <person name="Sadzewicz L."/>
            <person name="Ott S."/>
            <person name="Zhao X."/>
            <person name="Nagaraj S."/>
            <person name="Vavikolanu K."/>
            <person name="Aluvathingal J."/>
            <person name="Nadendla S."/>
            <person name="Sichtig H."/>
        </authorList>
    </citation>
    <scope>NUCLEOTIDE SEQUENCE [LARGE SCALE GENOMIC DNA]</scope>
    <source>
        <strain evidence="3">FDAARGOS_387</strain>
    </source>
</reference>
<organism evidence="2 3">
    <name type="scientific">Budvicia aquatica</name>
    <dbReference type="NCBI Taxonomy" id="82979"/>
    <lineage>
        <taxon>Bacteria</taxon>
        <taxon>Pseudomonadati</taxon>
        <taxon>Pseudomonadota</taxon>
        <taxon>Gammaproteobacteria</taxon>
        <taxon>Enterobacterales</taxon>
        <taxon>Budviciaceae</taxon>
        <taxon>Budvicia</taxon>
    </lineage>
</organism>
<evidence type="ECO:0000259" key="1">
    <source>
        <dbReference type="Pfam" id="PF13302"/>
    </source>
</evidence>
<dbReference type="SUPFAM" id="SSF55729">
    <property type="entry name" value="Acyl-CoA N-acyltransferases (Nat)"/>
    <property type="match status" value="1"/>
</dbReference>
<dbReference type="GO" id="GO:0016747">
    <property type="term" value="F:acyltransferase activity, transferring groups other than amino-acyl groups"/>
    <property type="evidence" value="ECO:0007669"/>
    <property type="project" value="InterPro"/>
</dbReference>